<dbReference type="AlphaFoldDB" id="A0A9N9QQ91"/>
<evidence type="ECO:0000313" key="1">
    <source>
        <dbReference type="EMBL" id="CAG9769514.1"/>
    </source>
</evidence>
<evidence type="ECO:0000313" key="2">
    <source>
        <dbReference type="Proteomes" id="UP001152799"/>
    </source>
</evidence>
<dbReference type="Proteomes" id="UP001152799">
    <property type="component" value="Chromosome 5"/>
</dbReference>
<dbReference type="OrthoDB" id="6719418at2759"/>
<sequence length="340" mass="39784">MSSDPSGVYFICRSTIEEGKITIVKRRDIQTLIEVNEKRELIQNKQFLSNFNEVTVHDVCRKRHWTENWHKERKSNPSEERLRVLKAAAQIILEDIRSQTYEITQYPPSDDFLKDADDCVPESLKMFLKTIMLKYKCVSLDAWKKKCTMSEEDEEYYDSIDDTELEQCRSFCNAKFQDGDSDVDENDCATKINELIPFYEGNVGKSEIESIKSNSMTTFKNVKLKRKVPKMSLACQRNNSSRSYLTMFYAKNAQQPARPSLTDTGRATCSAISPKSNLSYHHEQEHLNEEGFYLQMEQLRKRQDYGKTVSEKNRIKIMENRVVRQLKQEIRESQKLSKNV</sequence>
<name>A0A9N9QQ91_9CUCU</name>
<gene>
    <name evidence="1" type="ORF">CEUTPL_LOCUS10021</name>
</gene>
<reference evidence="1" key="1">
    <citation type="submission" date="2022-01" db="EMBL/GenBank/DDBJ databases">
        <authorList>
            <person name="King R."/>
        </authorList>
    </citation>
    <scope>NUCLEOTIDE SEQUENCE</scope>
</reference>
<protein>
    <submittedName>
        <fullName evidence="1">Uncharacterized protein</fullName>
    </submittedName>
</protein>
<organism evidence="1 2">
    <name type="scientific">Ceutorhynchus assimilis</name>
    <name type="common">cabbage seed weevil</name>
    <dbReference type="NCBI Taxonomy" id="467358"/>
    <lineage>
        <taxon>Eukaryota</taxon>
        <taxon>Metazoa</taxon>
        <taxon>Ecdysozoa</taxon>
        <taxon>Arthropoda</taxon>
        <taxon>Hexapoda</taxon>
        <taxon>Insecta</taxon>
        <taxon>Pterygota</taxon>
        <taxon>Neoptera</taxon>
        <taxon>Endopterygota</taxon>
        <taxon>Coleoptera</taxon>
        <taxon>Polyphaga</taxon>
        <taxon>Cucujiformia</taxon>
        <taxon>Curculionidae</taxon>
        <taxon>Ceutorhynchinae</taxon>
        <taxon>Ceutorhynchus</taxon>
    </lineage>
</organism>
<proteinExistence type="predicted"/>
<keyword evidence="2" id="KW-1185">Reference proteome</keyword>
<accession>A0A9N9QQ91</accession>
<dbReference type="EMBL" id="OU892281">
    <property type="protein sequence ID" value="CAG9769514.1"/>
    <property type="molecule type" value="Genomic_DNA"/>
</dbReference>